<evidence type="ECO:0000256" key="5">
    <source>
        <dbReference type="ARBA" id="ARBA00022705"/>
    </source>
</evidence>
<reference evidence="10" key="1">
    <citation type="submission" date="2018-07" db="EMBL/GenBank/DDBJ databases">
        <title>Giant CbK-like Caulobacter bacteriophages have genetically divergent genomes.</title>
        <authorList>
            <person name="Wilson K.M."/>
            <person name="Ely B."/>
        </authorList>
    </citation>
    <scope>NUCLEOTIDE SEQUENCE [LARGE SCALE GENOMIC DNA]</scope>
</reference>
<dbReference type="GO" id="GO:0006260">
    <property type="term" value="P:DNA replication"/>
    <property type="evidence" value="ECO:0007669"/>
    <property type="project" value="UniProtKB-KW"/>
</dbReference>
<evidence type="ECO:0000313" key="10">
    <source>
        <dbReference type="Proteomes" id="UP000259026"/>
    </source>
</evidence>
<feature type="domain" description="ATP-dependent DNA ligase family profile" evidence="8">
    <location>
        <begin position="129"/>
        <end position="306"/>
    </location>
</feature>
<evidence type="ECO:0000256" key="1">
    <source>
        <dbReference type="ARBA" id="ARBA00001968"/>
    </source>
</evidence>
<dbReference type="PANTHER" id="PTHR47810:SF1">
    <property type="entry name" value="DNA LIGASE B"/>
    <property type="match status" value="1"/>
</dbReference>
<dbReference type="InterPro" id="IPR012340">
    <property type="entry name" value="NA-bd_OB-fold"/>
</dbReference>
<comment type="similarity">
    <text evidence="2">Belongs to the ATP-dependent DNA ligase family.</text>
</comment>
<dbReference type="Gene3D" id="3.30.470.30">
    <property type="entry name" value="DNA ligase/mRNA capping enzyme"/>
    <property type="match status" value="1"/>
</dbReference>
<dbReference type="PANTHER" id="PTHR47810">
    <property type="entry name" value="DNA LIGASE"/>
    <property type="match status" value="1"/>
</dbReference>
<keyword evidence="4 9" id="KW-0436">Ligase</keyword>
<reference evidence="9 10" key="2">
    <citation type="submission" date="2018-09" db="EMBL/GenBank/DDBJ databases">
        <title>Giant CbK-like Caulobacter bacteriophages have genetically divergent genomes.</title>
        <authorList>
            <person name="Wilson K."/>
            <person name="Ely B."/>
        </authorList>
    </citation>
    <scope>NUCLEOTIDE SEQUENCE [LARGE SCALE GENOMIC DNA]</scope>
</reference>
<evidence type="ECO:0000256" key="2">
    <source>
        <dbReference type="ARBA" id="ARBA00007572"/>
    </source>
</evidence>
<dbReference type="Proteomes" id="UP000259026">
    <property type="component" value="Segment"/>
</dbReference>
<keyword evidence="5" id="KW-0235">DNA replication</keyword>
<evidence type="ECO:0000256" key="4">
    <source>
        <dbReference type="ARBA" id="ARBA00022598"/>
    </source>
</evidence>
<evidence type="ECO:0000256" key="3">
    <source>
        <dbReference type="ARBA" id="ARBA00013308"/>
    </source>
</evidence>
<sequence>MTEELPIERGRSIYKKDAGGKMRVWYMERQGHKHRVVAGFDGGSLVENAWTECVSKGKGKAQTTPEEQAVKEVAALYKKALDRDYYETPEEANGPPRNYLPMLAEGWKDTTWEKWTARLAKAGAVLGPTETGVYFQPKLDGYCCIATAKGLQSREGLPILTAPHIIQALAPFFERYPDAVLHGELYNHDLKDEFEKLGSLLKKQKGITDEHIAEVVSKVQYHIYDFPGAGEHEGFGYRSYQLYTTFADMGLWAHPIECVKTTKVESEEHLLELTAQAVEDGYEGGIGRLHLPYEKAKRSWSVIKIKTFDDAEFAVLRIEEGKGNYAGFAKRVVCVMDDGREFEAGIKGKKDQWLRDLLHADHKIVTIKYFGLTQGGTGVPRMGVATKWHGEERVL</sequence>
<gene>
    <name evidence="9" type="ORF">CcrPW_gp200c</name>
</gene>
<dbReference type="GO" id="GO:0006281">
    <property type="term" value="P:DNA repair"/>
    <property type="evidence" value="ECO:0007669"/>
    <property type="project" value="UniProtKB-KW"/>
</dbReference>
<keyword evidence="6" id="KW-0227">DNA damage</keyword>
<dbReference type="InterPro" id="IPR050326">
    <property type="entry name" value="NAD_dep_DNA_ligaseB"/>
</dbReference>
<evidence type="ECO:0000256" key="7">
    <source>
        <dbReference type="ARBA" id="ARBA00023204"/>
    </source>
</evidence>
<dbReference type="GO" id="GO:0006310">
    <property type="term" value="P:DNA recombination"/>
    <property type="evidence" value="ECO:0007669"/>
    <property type="project" value="InterPro"/>
</dbReference>
<dbReference type="GO" id="GO:0005524">
    <property type="term" value="F:ATP binding"/>
    <property type="evidence" value="ECO:0007669"/>
    <property type="project" value="InterPro"/>
</dbReference>
<evidence type="ECO:0000313" key="9">
    <source>
        <dbReference type="EMBL" id="AXQ68739.1"/>
    </source>
</evidence>
<evidence type="ECO:0000256" key="6">
    <source>
        <dbReference type="ARBA" id="ARBA00022763"/>
    </source>
</evidence>
<accession>A0A385EDF0</accession>
<keyword evidence="7" id="KW-0234">DNA repair</keyword>
<dbReference type="GO" id="GO:0003910">
    <property type="term" value="F:DNA ligase (ATP) activity"/>
    <property type="evidence" value="ECO:0007669"/>
    <property type="project" value="InterPro"/>
</dbReference>
<comment type="cofactor">
    <cofactor evidence="1">
        <name>a divalent metal cation</name>
        <dbReference type="ChEBI" id="CHEBI:60240"/>
    </cofactor>
</comment>
<keyword evidence="10" id="KW-1185">Reference proteome</keyword>
<protein>
    <recommendedName>
        <fullName evidence="3">DNA ligase</fullName>
    </recommendedName>
</protein>
<evidence type="ECO:0000259" key="8">
    <source>
        <dbReference type="Pfam" id="PF01068"/>
    </source>
</evidence>
<dbReference type="EMBL" id="MH588545">
    <property type="protein sequence ID" value="AXQ68739.1"/>
    <property type="molecule type" value="Genomic_DNA"/>
</dbReference>
<dbReference type="Pfam" id="PF01068">
    <property type="entry name" value="DNA_ligase_A_M"/>
    <property type="match status" value="1"/>
</dbReference>
<name>A0A385EDF0_9CAUD</name>
<dbReference type="InterPro" id="IPR012310">
    <property type="entry name" value="DNA_ligase_ATP-dep_cent"/>
</dbReference>
<proteinExistence type="inferred from homology"/>
<dbReference type="SUPFAM" id="SSF50249">
    <property type="entry name" value="Nucleic acid-binding proteins"/>
    <property type="match status" value="1"/>
</dbReference>
<organism evidence="9 10">
    <name type="scientific">Caulobacter phage CcrPW</name>
    <dbReference type="NCBI Taxonomy" id="2283271"/>
    <lineage>
        <taxon>Viruses</taxon>
        <taxon>Duplodnaviria</taxon>
        <taxon>Heunggongvirae</taxon>
        <taxon>Uroviricota</taxon>
        <taxon>Caudoviricetes</taxon>
        <taxon>Jeanschmidtviridae</taxon>
        <taxon>Colossusvirus</taxon>
        <taxon>Colossusvirus PW</taxon>
    </lineage>
</organism>
<dbReference type="SUPFAM" id="SSF56091">
    <property type="entry name" value="DNA ligase/mRNA capping enzyme, catalytic domain"/>
    <property type="match status" value="1"/>
</dbReference>